<gene>
    <name evidence="5" type="ORF">A2572_01730</name>
</gene>
<dbReference type="InterPro" id="IPR011249">
    <property type="entry name" value="Metalloenz_LuxS/M16"/>
</dbReference>
<dbReference type="InterPro" id="IPR007863">
    <property type="entry name" value="Peptidase_M16_C"/>
</dbReference>
<evidence type="ECO:0000313" key="6">
    <source>
        <dbReference type="Proteomes" id="UP000179237"/>
    </source>
</evidence>
<sequence>MEKHPKIVDINGALVAFYPIDGLKAVAIDFQIRGGSWYEAGNWWGKAHLLEHMMFQGTQNFKNHDAMEVFKEENGIYTNARTSGSCIEAYGRMPSESFVKGMDLFNEMLFKLKISDEALNKQKRVVKQEFEDRISRPTARFWEKGMKQYFGEGHIYTRDGIGKRECFENATKEDLLTYMKKVVVPANMVISIAGKFDISEAEVVLRKMLTFGGKRMNLKTGPIKTNYERLAHFEHSMSSATVQIGYKTVGLDKVTFEDRVKIGLGSYLLGGGGRSVLYKVIREALGLAYSISSSIDYYPNVGWFEINTAVKKENVEMVIGEIDKSLNKFVLEKIDSETFARSKKYLVMQREMAYESAMGTASSMASSLFWYGSVVSPEEYALVVEKVTEAEVREVIKEIIYKKKAAIAVMSS</sequence>
<dbReference type="PANTHER" id="PTHR11851">
    <property type="entry name" value="METALLOPROTEASE"/>
    <property type="match status" value="1"/>
</dbReference>
<dbReference type="SUPFAM" id="SSF63411">
    <property type="entry name" value="LuxS/MPP-like metallohydrolase"/>
    <property type="match status" value="2"/>
</dbReference>
<dbReference type="EMBL" id="MFAQ01000023">
    <property type="protein sequence ID" value="OGD83228.1"/>
    <property type="molecule type" value="Genomic_DNA"/>
</dbReference>
<dbReference type="Proteomes" id="UP000179237">
    <property type="component" value="Unassembled WGS sequence"/>
</dbReference>
<name>A0A1F5FUE5_9BACT</name>
<comment type="similarity">
    <text evidence="1 2">Belongs to the peptidase M16 family.</text>
</comment>
<evidence type="ECO:0000259" key="4">
    <source>
        <dbReference type="Pfam" id="PF05193"/>
    </source>
</evidence>
<feature type="domain" description="Peptidase M16 N-terminal" evidence="3">
    <location>
        <begin position="25"/>
        <end position="137"/>
    </location>
</feature>
<evidence type="ECO:0008006" key="7">
    <source>
        <dbReference type="Google" id="ProtNLM"/>
    </source>
</evidence>
<dbReference type="InterPro" id="IPR001431">
    <property type="entry name" value="Pept_M16_Zn_BS"/>
</dbReference>
<dbReference type="PANTHER" id="PTHR11851:SF49">
    <property type="entry name" value="MITOCHONDRIAL-PROCESSING PEPTIDASE SUBUNIT ALPHA"/>
    <property type="match status" value="1"/>
</dbReference>
<dbReference type="GO" id="GO:0004222">
    <property type="term" value="F:metalloendopeptidase activity"/>
    <property type="evidence" value="ECO:0007669"/>
    <property type="project" value="InterPro"/>
</dbReference>
<evidence type="ECO:0000256" key="2">
    <source>
        <dbReference type="RuleBase" id="RU004447"/>
    </source>
</evidence>
<dbReference type="GO" id="GO:0046872">
    <property type="term" value="F:metal ion binding"/>
    <property type="evidence" value="ECO:0007669"/>
    <property type="project" value="InterPro"/>
</dbReference>
<accession>A0A1F5FUE5</accession>
<dbReference type="PROSITE" id="PS00143">
    <property type="entry name" value="INSULINASE"/>
    <property type="match status" value="1"/>
</dbReference>
<dbReference type="Pfam" id="PF05193">
    <property type="entry name" value="Peptidase_M16_C"/>
    <property type="match status" value="1"/>
</dbReference>
<evidence type="ECO:0000256" key="1">
    <source>
        <dbReference type="ARBA" id="ARBA00007261"/>
    </source>
</evidence>
<organism evidence="5 6">
    <name type="scientific">Candidatus Collierbacteria bacterium RIFOXYD1_FULL_40_9</name>
    <dbReference type="NCBI Taxonomy" id="1817731"/>
    <lineage>
        <taxon>Bacteria</taxon>
        <taxon>Candidatus Collieribacteriota</taxon>
    </lineage>
</organism>
<comment type="caution">
    <text evidence="5">The sequence shown here is derived from an EMBL/GenBank/DDBJ whole genome shotgun (WGS) entry which is preliminary data.</text>
</comment>
<evidence type="ECO:0000259" key="3">
    <source>
        <dbReference type="Pfam" id="PF00675"/>
    </source>
</evidence>
<evidence type="ECO:0000313" key="5">
    <source>
        <dbReference type="EMBL" id="OGD83228.1"/>
    </source>
</evidence>
<proteinExistence type="inferred from homology"/>
<dbReference type="Gene3D" id="3.30.830.10">
    <property type="entry name" value="Metalloenzyme, LuxS/M16 peptidase-like"/>
    <property type="match status" value="2"/>
</dbReference>
<dbReference type="AlphaFoldDB" id="A0A1F5FUE5"/>
<dbReference type="InterPro" id="IPR011765">
    <property type="entry name" value="Pept_M16_N"/>
</dbReference>
<dbReference type="GO" id="GO:0006508">
    <property type="term" value="P:proteolysis"/>
    <property type="evidence" value="ECO:0007669"/>
    <property type="project" value="InterPro"/>
</dbReference>
<dbReference type="Pfam" id="PF00675">
    <property type="entry name" value="Peptidase_M16"/>
    <property type="match status" value="1"/>
</dbReference>
<dbReference type="InterPro" id="IPR050361">
    <property type="entry name" value="MPP/UQCRC_Complex"/>
</dbReference>
<reference evidence="5 6" key="1">
    <citation type="journal article" date="2016" name="Nat. Commun.">
        <title>Thousands of microbial genomes shed light on interconnected biogeochemical processes in an aquifer system.</title>
        <authorList>
            <person name="Anantharaman K."/>
            <person name="Brown C.T."/>
            <person name="Hug L.A."/>
            <person name="Sharon I."/>
            <person name="Castelle C.J."/>
            <person name="Probst A.J."/>
            <person name="Thomas B.C."/>
            <person name="Singh A."/>
            <person name="Wilkins M.J."/>
            <person name="Karaoz U."/>
            <person name="Brodie E.L."/>
            <person name="Williams K.H."/>
            <person name="Hubbard S.S."/>
            <person name="Banfield J.F."/>
        </authorList>
    </citation>
    <scope>NUCLEOTIDE SEQUENCE [LARGE SCALE GENOMIC DNA]</scope>
</reference>
<feature type="domain" description="Peptidase M16 C-terminal" evidence="4">
    <location>
        <begin position="170"/>
        <end position="345"/>
    </location>
</feature>
<protein>
    <recommendedName>
        <fullName evidence="7">Peptidase M16 N-terminal domain-containing protein</fullName>
    </recommendedName>
</protein>